<evidence type="ECO:0000313" key="4">
    <source>
        <dbReference type="Proteomes" id="UP000184368"/>
    </source>
</evidence>
<dbReference type="PANTHER" id="PTHR22911:SF79">
    <property type="entry name" value="MOBA-LIKE NTP TRANSFERASE DOMAIN-CONTAINING PROTEIN"/>
    <property type="match status" value="1"/>
</dbReference>
<dbReference type="Pfam" id="PF00892">
    <property type="entry name" value="EamA"/>
    <property type="match status" value="2"/>
</dbReference>
<dbReference type="EMBL" id="FQUO01000015">
    <property type="protein sequence ID" value="SHF98994.1"/>
    <property type="molecule type" value="Genomic_DNA"/>
</dbReference>
<feature type="transmembrane region" description="Helical" evidence="1">
    <location>
        <begin position="32"/>
        <end position="50"/>
    </location>
</feature>
<evidence type="ECO:0000259" key="2">
    <source>
        <dbReference type="Pfam" id="PF00892"/>
    </source>
</evidence>
<dbReference type="GO" id="GO:0016020">
    <property type="term" value="C:membrane"/>
    <property type="evidence" value="ECO:0007669"/>
    <property type="project" value="InterPro"/>
</dbReference>
<dbReference type="InterPro" id="IPR037185">
    <property type="entry name" value="EmrE-like"/>
</dbReference>
<evidence type="ECO:0000313" key="3">
    <source>
        <dbReference type="EMBL" id="SHF98994.1"/>
    </source>
</evidence>
<keyword evidence="1" id="KW-1133">Transmembrane helix</keyword>
<dbReference type="InterPro" id="IPR000620">
    <property type="entry name" value="EamA_dom"/>
</dbReference>
<feature type="transmembrane region" description="Helical" evidence="1">
    <location>
        <begin position="238"/>
        <end position="256"/>
    </location>
</feature>
<dbReference type="Proteomes" id="UP000184368">
    <property type="component" value="Unassembled WGS sequence"/>
</dbReference>
<feature type="transmembrane region" description="Helical" evidence="1">
    <location>
        <begin position="62"/>
        <end position="79"/>
    </location>
</feature>
<dbReference type="OrthoDB" id="9150437at2"/>
<dbReference type="RefSeq" id="WP_073046103.1">
    <property type="nucleotide sequence ID" value="NZ_FQUO01000015.1"/>
</dbReference>
<feature type="transmembrane region" description="Helical" evidence="1">
    <location>
        <begin position="207"/>
        <end position="226"/>
    </location>
</feature>
<dbReference type="STRING" id="1302690.BUE76_10860"/>
<organism evidence="3 4">
    <name type="scientific">Cnuella takakiae</name>
    <dbReference type="NCBI Taxonomy" id="1302690"/>
    <lineage>
        <taxon>Bacteria</taxon>
        <taxon>Pseudomonadati</taxon>
        <taxon>Bacteroidota</taxon>
        <taxon>Chitinophagia</taxon>
        <taxon>Chitinophagales</taxon>
        <taxon>Chitinophagaceae</taxon>
        <taxon>Cnuella</taxon>
    </lineage>
</organism>
<reference evidence="3 4" key="1">
    <citation type="submission" date="2016-11" db="EMBL/GenBank/DDBJ databases">
        <authorList>
            <person name="Jaros S."/>
            <person name="Januszkiewicz K."/>
            <person name="Wedrychowicz H."/>
        </authorList>
    </citation>
    <scope>NUCLEOTIDE SEQUENCE [LARGE SCALE GENOMIC DNA]</scope>
    <source>
        <strain evidence="3 4">DSM 26897</strain>
    </source>
</reference>
<keyword evidence="1" id="KW-0812">Transmembrane</keyword>
<name>A0A1M5G5Q3_9BACT</name>
<dbReference type="AlphaFoldDB" id="A0A1M5G5Q3"/>
<feature type="transmembrane region" description="Helical" evidence="1">
    <location>
        <begin position="139"/>
        <end position="160"/>
    </location>
</feature>
<feature type="domain" description="EamA" evidence="2">
    <location>
        <begin position="4"/>
        <end position="133"/>
    </location>
</feature>
<feature type="transmembrane region" description="Helical" evidence="1">
    <location>
        <begin position="117"/>
        <end position="133"/>
    </location>
</feature>
<proteinExistence type="predicted"/>
<accession>A0A1M5G5Q3</accession>
<evidence type="ECO:0000256" key="1">
    <source>
        <dbReference type="SAM" id="Phobius"/>
    </source>
</evidence>
<dbReference type="PANTHER" id="PTHR22911">
    <property type="entry name" value="ACYL-MALONYL CONDENSING ENZYME-RELATED"/>
    <property type="match status" value="1"/>
</dbReference>
<gene>
    <name evidence="3" type="ORF">SAMN05444008_115111</name>
</gene>
<feature type="domain" description="EamA" evidence="2">
    <location>
        <begin position="141"/>
        <end position="278"/>
    </location>
</feature>
<feature type="transmembrane region" description="Helical" evidence="1">
    <location>
        <begin position="172"/>
        <end position="195"/>
    </location>
</feature>
<sequence length="290" mass="32773">MKKALLQLHAAVFLWGFTGVLGRAISLDATLLVWYRLLITLVSLWVLFAVQNKISRIPARSVLLIGGIGLVQALHWVTFYGSIKLANVTIALTCLSTSALLSSLIEPLLLKQKFQTREIFLGFFALAGILVIYNSHLQFSWGIIVGLVSALLTVLVSVLNKKYINQYTPQQITLYQFTGGFTGLTLLLPLLLQLAPNGWQWPTAFDWVWLAVLSWLCTILTFFLYIRSLKHISAFTMNLTLTLEPLYGIALAFFLYQENKYLSNWFYLGFLLIALAVVLHMVMLLRPKRS</sequence>
<feature type="transmembrane region" description="Helical" evidence="1">
    <location>
        <begin position="85"/>
        <end position="105"/>
    </location>
</feature>
<protein>
    <submittedName>
        <fullName evidence="3">EamA-like transporter family protein</fullName>
    </submittedName>
</protein>
<keyword evidence="4" id="KW-1185">Reference proteome</keyword>
<dbReference type="SUPFAM" id="SSF103481">
    <property type="entry name" value="Multidrug resistance efflux transporter EmrE"/>
    <property type="match status" value="2"/>
</dbReference>
<feature type="transmembrane region" description="Helical" evidence="1">
    <location>
        <begin position="262"/>
        <end position="285"/>
    </location>
</feature>
<keyword evidence="1" id="KW-0472">Membrane</keyword>